<gene>
    <name evidence="1" type="ORF">ACJ72_08253</name>
</gene>
<dbReference type="AlphaFoldDB" id="A0A1B7NKZ0"/>
<dbReference type="OrthoDB" id="4186169at2759"/>
<evidence type="ECO:0000313" key="1">
    <source>
        <dbReference type="EMBL" id="OAX77448.1"/>
    </source>
</evidence>
<keyword evidence="2" id="KW-1185">Reference proteome</keyword>
<protein>
    <submittedName>
        <fullName evidence="1">Uncharacterized protein</fullName>
    </submittedName>
</protein>
<dbReference type="Proteomes" id="UP000091918">
    <property type="component" value="Unassembled WGS sequence"/>
</dbReference>
<reference evidence="1 2" key="1">
    <citation type="submission" date="2015-07" db="EMBL/GenBank/DDBJ databases">
        <title>Emmonsia species relationships and genome sequence.</title>
        <authorList>
            <person name="Cuomo C.A."/>
            <person name="Schwartz I.S."/>
            <person name="Kenyon C."/>
            <person name="de Hoog G.S."/>
            <person name="Govender N.P."/>
            <person name="Botha A."/>
            <person name="Moreno L."/>
            <person name="de Vries M."/>
            <person name="Munoz J.F."/>
            <person name="Stielow J.B."/>
        </authorList>
    </citation>
    <scope>NUCLEOTIDE SEQUENCE [LARGE SCALE GENOMIC DNA]</scope>
    <source>
        <strain evidence="1 2">CBS 136260</strain>
    </source>
</reference>
<proteinExistence type="predicted"/>
<sequence length="71" mass="7625">MEVAKPTADDINQLVALASRSGCYNVGERRNAIDDMQVTFMPSGVVAEGAHDRTAKILNAIATILVQRPRG</sequence>
<name>A0A1B7NKZ0_9EURO</name>
<comment type="caution">
    <text evidence="1">The sequence shown here is derived from an EMBL/GenBank/DDBJ whole genome shotgun (WGS) entry which is preliminary data.</text>
</comment>
<feature type="non-terminal residue" evidence="1">
    <location>
        <position position="71"/>
    </location>
</feature>
<organism evidence="1 2">
    <name type="scientific">Emergomyces africanus</name>
    <dbReference type="NCBI Taxonomy" id="1955775"/>
    <lineage>
        <taxon>Eukaryota</taxon>
        <taxon>Fungi</taxon>
        <taxon>Dikarya</taxon>
        <taxon>Ascomycota</taxon>
        <taxon>Pezizomycotina</taxon>
        <taxon>Eurotiomycetes</taxon>
        <taxon>Eurotiomycetidae</taxon>
        <taxon>Onygenales</taxon>
        <taxon>Ajellomycetaceae</taxon>
        <taxon>Emergomyces</taxon>
    </lineage>
</organism>
<evidence type="ECO:0000313" key="2">
    <source>
        <dbReference type="Proteomes" id="UP000091918"/>
    </source>
</evidence>
<accession>A0A1B7NKZ0</accession>
<dbReference type="EMBL" id="LGUA01002520">
    <property type="protein sequence ID" value="OAX77448.1"/>
    <property type="molecule type" value="Genomic_DNA"/>
</dbReference>